<organism evidence="3 4">
    <name type="scientific">Pararge aegeria aegeria</name>
    <dbReference type="NCBI Taxonomy" id="348720"/>
    <lineage>
        <taxon>Eukaryota</taxon>
        <taxon>Metazoa</taxon>
        <taxon>Ecdysozoa</taxon>
        <taxon>Arthropoda</taxon>
        <taxon>Hexapoda</taxon>
        <taxon>Insecta</taxon>
        <taxon>Pterygota</taxon>
        <taxon>Neoptera</taxon>
        <taxon>Endopterygota</taxon>
        <taxon>Lepidoptera</taxon>
        <taxon>Glossata</taxon>
        <taxon>Ditrysia</taxon>
        <taxon>Papilionoidea</taxon>
        <taxon>Nymphalidae</taxon>
        <taxon>Satyrinae</taxon>
        <taxon>Satyrini</taxon>
        <taxon>Parargina</taxon>
        <taxon>Pararge</taxon>
    </lineage>
</organism>
<evidence type="ECO:0000256" key="2">
    <source>
        <dbReference type="SAM" id="SignalP"/>
    </source>
</evidence>
<dbReference type="Proteomes" id="UP000838756">
    <property type="component" value="Unassembled WGS sequence"/>
</dbReference>
<name>A0A8S4QZW4_9NEOP</name>
<feature type="region of interest" description="Disordered" evidence="1">
    <location>
        <begin position="280"/>
        <end position="316"/>
    </location>
</feature>
<keyword evidence="4" id="KW-1185">Reference proteome</keyword>
<reference evidence="3" key="1">
    <citation type="submission" date="2022-03" db="EMBL/GenBank/DDBJ databases">
        <authorList>
            <person name="Lindestad O."/>
        </authorList>
    </citation>
    <scope>NUCLEOTIDE SEQUENCE</scope>
</reference>
<sequence>MHRYGFLILLFSYNVFCISENCVTYNFEDNQKVNFTNTYGICRGMSSWDVGKYSTLSIDSPHRDSNIFITPRTTLSCISSFKFSVTGSATLELNVYMAPTAKSDQITVLVFQSLPGANDATVGNAVLSPNDINFVPGWQTMRVRIVGIGTHEGYITLLGMASLTSVVLVDSFRYVAPTYDIDSCIIYPDEISTIEIPTETSTIIPTTIPGTETSEIPTARPVTIVTIPTSSTDEQNSEIPRQTVTIIPMTTERPLTTRNPTTFSIPETVTSEVPTTEPVITTPVKSSSTTVSATEIPTTRPVTNTPEKPSTVTKPT</sequence>
<protein>
    <submittedName>
        <fullName evidence="3">Jg3559 protein</fullName>
    </submittedName>
</protein>
<feature type="non-terminal residue" evidence="3">
    <location>
        <position position="1"/>
    </location>
</feature>
<feature type="compositionally biased region" description="Polar residues" evidence="1">
    <location>
        <begin position="295"/>
        <end position="316"/>
    </location>
</feature>
<feature type="chain" id="PRO_5035726506" evidence="2">
    <location>
        <begin position="18"/>
        <end position="316"/>
    </location>
</feature>
<evidence type="ECO:0000313" key="3">
    <source>
        <dbReference type="EMBL" id="CAH2227224.1"/>
    </source>
</evidence>
<dbReference type="OrthoDB" id="7443816at2759"/>
<keyword evidence="2" id="KW-0732">Signal</keyword>
<feature type="compositionally biased region" description="Low complexity" evidence="1">
    <location>
        <begin position="280"/>
        <end position="294"/>
    </location>
</feature>
<dbReference type="AlphaFoldDB" id="A0A8S4QZW4"/>
<comment type="caution">
    <text evidence="3">The sequence shown here is derived from an EMBL/GenBank/DDBJ whole genome shotgun (WGS) entry which is preliminary data.</text>
</comment>
<evidence type="ECO:0000256" key="1">
    <source>
        <dbReference type="SAM" id="MobiDB-lite"/>
    </source>
</evidence>
<feature type="signal peptide" evidence="2">
    <location>
        <begin position="1"/>
        <end position="17"/>
    </location>
</feature>
<dbReference type="EMBL" id="CAKXAJ010022643">
    <property type="protein sequence ID" value="CAH2227224.1"/>
    <property type="molecule type" value="Genomic_DNA"/>
</dbReference>
<gene>
    <name evidence="3" type="primary">jg3559</name>
    <name evidence="3" type="ORF">PAEG_LOCUS7753</name>
</gene>
<accession>A0A8S4QZW4</accession>
<proteinExistence type="predicted"/>
<evidence type="ECO:0000313" key="4">
    <source>
        <dbReference type="Proteomes" id="UP000838756"/>
    </source>
</evidence>